<evidence type="ECO:0000313" key="2">
    <source>
        <dbReference type="Proteomes" id="UP001500822"/>
    </source>
</evidence>
<evidence type="ECO:0000313" key="1">
    <source>
        <dbReference type="EMBL" id="GAA4748529.1"/>
    </source>
</evidence>
<protein>
    <recommendedName>
        <fullName evidence="3">MobA-like NTP transferase domain-containing protein</fullName>
    </recommendedName>
</protein>
<proteinExistence type="predicted"/>
<dbReference type="Proteomes" id="UP001500822">
    <property type="component" value="Unassembled WGS sequence"/>
</dbReference>
<dbReference type="EMBL" id="BAABIE010000007">
    <property type="protein sequence ID" value="GAA4748529.1"/>
    <property type="molecule type" value="Genomic_DNA"/>
</dbReference>
<evidence type="ECO:0008006" key="3">
    <source>
        <dbReference type="Google" id="ProtNLM"/>
    </source>
</evidence>
<organism evidence="1 2">
    <name type="scientific">Gordonia alkaliphila</name>
    <dbReference type="NCBI Taxonomy" id="1053547"/>
    <lineage>
        <taxon>Bacteria</taxon>
        <taxon>Bacillati</taxon>
        <taxon>Actinomycetota</taxon>
        <taxon>Actinomycetes</taxon>
        <taxon>Mycobacteriales</taxon>
        <taxon>Gordoniaceae</taxon>
        <taxon>Gordonia</taxon>
    </lineage>
</organism>
<reference evidence="2" key="1">
    <citation type="journal article" date="2019" name="Int. J. Syst. Evol. Microbiol.">
        <title>The Global Catalogue of Microorganisms (GCM) 10K type strain sequencing project: providing services to taxonomists for standard genome sequencing and annotation.</title>
        <authorList>
            <consortium name="The Broad Institute Genomics Platform"/>
            <consortium name="The Broad Institute Genome Sequencing Center for Infectious Disease"/>
            <person name="Wu L."/>
            <person name="Ma J."/>
        </authorList>
    </citation>
    <scope>NUCLEOTIDE SEQUENCE [LARGE SCALE GENOMIC DNA]</scope>
    <source>
        <strain evidence="2">JCM 18077</strain>
    </source>
</reference>
<dbReference type="Gene3D" id="3.90.550.10">
    <property type="entry name" value="Spore Coat Polysaccharide Biosynthesis Protein SpsA, Chain A"/>
    <property type="match status" value="1"/>
</dbReference>
<name>A0ABP8Z764_9ACTN</name>
<gene>
    <name evidence="1" type="ORF">GCM10023217_18380</name>
</gene>
<keyword evidence="2" id="KW-1185">Reference proteome</keyword>
<sequence length="195" mass="19936">MVALQDDLGSRDRPAPVVGIVLVARGDEREAPTEADVPQLERLEVLLAGFGAGGCDKLYVALGSRVIAAPRDTSTTFYLPSWYDGLDATVHAALTYARGLDPIAGVLLQTVDSADVGGVGVARVLAAAGRRRDAVVRGVRHGHWAQPVYVGADLLDDAAGLLAASGGAIGFLGDHAGEVTTVDCSDLAGPDAPGV</sequence>
<dbReference type="InterPro" id="IPR029044">
    <property type="entry name" value="Nucleotide-diphossugar_trans"/>
</dbReference>
<dbReference type="RefSeq" id="WP_345313258.1">
    <property type="nucleotide sequence ID" value="NZ_BAABIE010000007.1"/>
</dbReference>
<accession>A0ABP8Z764</accession>
<comment type="caution">
    <text evidence="1">The sequence shown here is derived from an EMBL/GenBank/DDBJ whole genome shotgun (WGS) entry which is preliminary data.</text>
</comment>